<feature type="non-terminal residue" evidence="2">
    <location>
        <position position="55"/>
    </location>
</feature>
<keyword evidence="1" id="KW-1133">Transmembrane helix</keyword>
<name>A0AAJ0E898_9PEZI</name>
<sequence>MSRGSKQGGTAVLAALVYPGLSLSLCPRIRSALNFFLLRVFVAFFFSLSKGDFRS</sequence>
<protein>
    <submittedName>
        <fullName evidence="2">Uncharacterized protein</fullName>
    </submittedName>
</protein>
<keyword evidence="1" id="KW-0812">Transmembrane</keyword>
<gene>
    <name evidence="2" type="ORF">BDP81DRAFT_441005</name>
</gene>
<dbReference type="GeneID" id="85476427"/>
<dbReference type="RefSeq" id="XP_060438599.1">
    <property type="nucleotide sequence ID" value="XM_060591565.1"/>
</dbReference>
<comment type="caution">
    <text evidence="2">The sequence shown here is derived from an EMBL/GenBank/DDBJ whole genome shotgun (WGS) entry which is preliminary data.</text>
</comment>
<dbReference type="EMBL" id="JAHMHQ010000034">
    <property type="protein sequence ID" value="KAK1622604.1"/>
    <property type="molecule type" value="Genomic_DNA"/>
</dbReference>
<dbReference type="Proteomes" id="UP001243989">
    <property type="component" value="Unassembled WGS sequence"/>
</dbReference>
<dbReference type="AlphaFoldDB" id="A0AAJ0E898"/>
<keyword evidence="3" id="KW-1185">Reference proteome</keyword>
<reference evidence="2" key="1">
    <citation type="submission" date="2021-06" db="EMBL/GenBank/DDBJ databases">
        <title>Comparative genomics, transcriptomics and evolutionary studies reveal genomic signatures of adaptation to plant cell wall in hemibiotrophic fungi.</title>
        <authorList>
            <consortium name="DOE Joint Genome Institute"/>
            <person name="Baroncelli R."/>
            <person name="Diaz J.F."/>
            <person name="Benocci T."/>
            <person name="Peng M."/>
            <person name="Battaglia E."/>
            <person name="Haridas S."/>
            <person name="Andreopoulos W."/>
            <person name="Labutti K."/>
            <person name="Pangilinan J."/>
            <person name="Floch G.L."/>
            <person name="Makela M.R."/>
            <person name="Henrissat B."/>
            <person name="Grigoriev I.V."/>
            <person name="Crouch J.A."/>
            <person name="De Vries R.P."/>
            <person name="Sukno S.A."/>
            <person name="Thon M.R."/>
        </authorList>
    </citation>
    <scope>NUCLEOTIDE SEQUENCE</scope>
    <source>
        <strain evidence="2">CBS 102054</strain>
    </source>
</reference>
<proteinExistence type="predicted"/>
<evidence type="ECO:0000313" key="3">
    <source>
        <dbReference type="Proteomes" id="UP001243989"/>
    </source>
</evidence>
<evidence type="ECO:0000313" key="2">
    <source>
        <dbReference type="EMBL" id="KAK1622604.1"/>
    </source>
</evidence>
<organism evidence="2 3">
    <name type="scientific">Colletotrichum phormii</name>
    <dbReference type="NCBI Taxonomy" id="359342"/>
    <lineage>
        <taxon>Eukaryota</taxon>
        <taxon>Fungi</taxon>
        <taxon>Dikarya</taxon>
        <taxon>Ascomycota</taxon>
        <taxon>Pezizomycotina</taxon>
        <taxon>Sordariomycetes</taxon>
        <taxon>Hypocreomycetidae</taxon>
        <taxon>Glomerellales</taxon>
        <taxon>Glomerellaceae</taxon>
        <taxon>Colletotrichum</taxon>
        <taxon>Colletotrichum acutatum species complex</taxon>
    </lineage>
</organism>
<accession>A0AAJ0E898</accession>
<evidence type="ECO:0000256" key="1">
    <source>
        <dbReference type="SAM" id="Phobius"/>
    </source>
</evidence>
<feature type="transmembrane region" description="Helical" evidence="1">
    <location>
        <begin position="32"/>
        <end position="49"/>
    </location>
</feature>
<keyword evidence="1" id="KW-0472">Membrane</keyword>